<evidence type="ECO:0000256" key="4">
    <source>
        <dbReference type="ARBA" id="ARBA00023136"/>
    </source>
</evidence>
<keyword evidence="7" id="KW-1185">Reference proteome</keyword>
<evidence type="ECO:0000313" key="7">
    <source>
        <dbReference type="Proteomes" id="UP000251002"/>
    </source>
</evidence>
<dbReference type="Pfam" id="PF09685">
    <property type="entry name" value="MamF_MmsF"/>
    <property type="match status" value="1"/>
</dbReference>
<accession>A0A365L2Y2</accession>
<comment type="subcellular location">
    <subcellularLocation>
        <location evidence="1">Membrane</location>
        <topology evidence="1">Multi-pass membrane protein</topology>
    </subcellularLocation>
</comment>
<proteinExistence type="predicted"/>
<evidence type="ECO:0000256" key="2">
    <source>
        <dbReference type="ARBA" id="ARBA00022692"/>
    </source>
</evidence>
<dbReference type="PANTHER" id="PTHR36460">
    <property type="entry name" value="UPF0132 DOMAIN PROTEIN (AFU_ORTHOLOGUE AFUA_3G10255)"/>
    <property type="match status" value="1"/>
</dbReference>
<evidence type="ECO:0008006" key="8">
    <source>
        <dbReference type="Google" id="ProtNLM"/>
    </source>
</evidence>
<gene>
    <name evidence="6" type="ORF">DP120_08170</name>
</gene>
<organism evidence="6 7">
    <name type="scientific">Planococcus halotolerans</name>
    <dbReference type="NCBI Taxonomy" id="2233542"/>
    <lineage>
        <taxon>Bacteria</taxon>
        <taxon>Bacillati</taxon>
        <taxon>Bacillota</taxon>
        <taxon>Bacilli</taxon>
        <taxon>Bacillales</taxon>
        <taxon>Caryophanaceae</taxon>
        <taxon>Planococcus</taxon>
    </lineage>
</organism>
<dbReference type="PANTHER" id="PTHR36460:SF1">
    <property type="entry name" value="UPF0132 DOMAIN PROTEIN (AFU_ORTHOLOGUE AFUA_3G10255)"/>
    <property type="match status" value="1"/>
</dbReference>
<evidence type="ECO:0000256" key="3">
    <source>
        <dbReference type="ARBA" id="ARBA00022989"/>
    </source>
</evidence>
<feature type="transmembrane region" description="Helical" evidence="5">
    <location>
        <begin position="12"/>
        <end position="32"/>
    </location>
</feature>
<name>A0A365L2Y2_9BACL</name>
<keyword evidence="2 5" id="KW-0812">Transmembrane</keyword>
<dbReference type="GO" id="GO:0016020">
    <property type="term" value="C:membrane"/>
    <property type="evidence" value="ECO:0007669"/>
    <property type="project" value="UniProtKB-SubCell"/>
</dbReference>
<reference evidence="6 7" key="1">
    <citation type="submission" date="2018-06" db="EMBL/GenBank/DDBJ databases">
        <title>The draft genome sequences of strains SCU63 and S1.</title>
        <authorList>
            <person name="Gan L."/>
        </authorList>
    </citation>
    <scope>NUCLEOTIDE SEQUENCE [LARGE SCALE GENOMIC DNA]</scope>
    <source>
        <strain evidence="6 7">SCU63</strain>
    </source>
</reference>
<dbReference type="EMBL" id="QLZR01000002">
    <property type="protein sequence ID" value="RAZ79717.1"/>
    <property type="molecule type" value="Genomic_DNA"/>
</dbReference>
<feature type="transmembrane region" description="Helical" evidence="5">
    <location>
        <begin position="72"/>
        <end position="90"/>
    </location>
</feature>
<comment type="caution">
    <text evidence="6">The sequence shown here is derived from an EMBL/GenBank/DDBJ whole genome shotgun (WGS) entry which is preliminary data.</text>
</comment>
<keyword evidence="3 5" id="KW-1133">Transmembrane helix</keyword>
<evidence type="ECO:0000256" key="1">
    <source>
        <dbReference type="ARBA" id="ARBA00004141"/>
    </source>
</evidence>
<feature type="transmembrane region" description="Helical" evidence="5">
    <location>
        <begin position="44"/>
        <end position="66"/>
    </location>
</feature>
<evidence type="ECO:0000256" key="5">
    <source>
        <dbReference type="SAM" id="Phobius"/>
    </source>
</evidence>
<dbReference type="Proteomes" id="UP000251002">
    <property type="component" value="Unassembled WGS sequence"/>
</dbReference>
<keyword evidence="4 5" id="KW-0472">Membrane</keyword>
<protein>
    <recommendedName>
        <fullName evidence="8">DUF4870 domain-containing protein</fullName>
    </recommendedName>
</protein>
<dbReference type="InterPro" id="IPR019109">
    <property type="entry name" value="MamF_MmsF"/>
</dbReference>
<evidence type="ECO:0000313" key="6">
    <source>
        <dbReference type="EMBL" id="RAZ79717.1"/>
    </source>
</evidence>
<dbReference type="AlphaFoldDB" id="A0A365L2Y2"/>
<sequence length="108" mass="12233">MPAETSLGLSENIAGSLTYLFGFISGFIMLLVERENHFVRYHALQSIYISIVFVSAYFLLGMIPVIGWFSSMFLAPAGLVLWIILMMNAYKGKYSKMLYISDFANKQL</sequence>